<feature type="active site" description="Nucleophile" evidence="4">
    <location>
        <position position="103"/>
    </location>
</feature>
<feature type="short sequence motif" description="GXSXG" evidence="4">
    <location>
        <begin position="101"/>
        <end position="105"/>
    </location>
</feature>
<dbReference type="GO" id="GO:0016042">
    <property type="term" value="P:lipid catabolic process"/>
    <property type="evidence" value="ECO:0007669"/>
    <property type="project" value="UniProtKB-UniRule"/>
</dbReference>
<keyword evidence="3 4" id="KW-0443">Lipid metabolism</keyword>
<evidence type="ECO:0000259" key="6">
    <source>
        <dbReference type="PROSITE" id="PS51635"/>
    </source>
</evidence>
<dbReference type="Proteomes" id="UP000244173">
    <property type="component" value="Chromosome"/>
</dbReference>
<dbReference type="STRING" id="1122240.GCA_000620105_00931"/>
<organism evidence="7 8">
    <name type="scientific">Microvirgula aerodenitrificans</name>
    <dbReference type="NCBI Taxonomy" id="57480"/>
    <lineage>
        <taxon>Bacteria</taxon>
        <taxon>Pseudomonadati</taxon>
        <taxon>Pseudomonadota</taxon>
        <taxon>Betaproteobacteria</taxon>
        <taxon>Neisseriales</taxon>
        <taxon>Aquaspirillaceae</taxon>
        <taxon>Microvirgula</taxon>
    </lineage>
</organism>
<evidence type="ECO:0000256" key="4">
    <source>
        <dbReference type="PROSITE-ProRule" id="PRU01161"/>
    </source>
</evidence>
<dbReference type="AlphaFoldDB" id="A0A2U3THF8"/>
<name>A0A2U3THF8_9NEIS</name>
<evidence type="ECO:0000313" key="7">
    <source>
        <dbReference type="EMBL" id="AVY92848.1"/>
    </source>
</evidence>
<dbReference type="PANTHER" id="PTHR14226:SF29">
    <property type="entry name" value="NEUROPATHY TARGET ESTERASE SWS"/>
    <property type="match status" value="1"/>
</dbReference>
<evidence type="ECO:0000313" key="8">
    <source>
        <dbReference type="Proteomes" id="UP000244173"/>
    </source>
</evidence>
<dbReference type="GO" id="GO:0016787">
    <property type="term" value="F:hydrolase activity"/>
    <property type="evidence" value="ECO:0007669"/>
    <property type="project" value="UniProtKB-UniRule"/>
</dbReference>
<keyword evidence="2 4" id="KW-0442">Lipid degradation</keyword>
<evidence type="ECO:0000256" key="1">
    <source>
        <dbReference type="ARBA" id="ARBA00022801"/>
    </source>
</evidence>
<sequence>MPDRHVMAHRGRIHPYWFCMPLPTRFCCFFVSLLMVVGGWGLAAPAMADDAPPATGADSRPAPPRPRVGLVLGGGGARGFAHLGVIAELERMRIPVDCISGASAGALIGGFYASGQPIEALKKAFADADWDGMLAGSPNRADVPFSAKRDDFVNYFNMRFGFSDGQLRLPRGAINSQEIDLFIRSLARDARVPDFGKLPIPFQAMATDLITGQPVTFNSGDLATALRASMAVPGLFEPVDYKDTLLVDGGLARQLPIENLKNQCADILIVVDVGTRALKKDQIRTVFDVIAQSTNIGVQQNVAQQMKLLDARDIVIRPDLGQYTSADFSASRELAELGQQAIARRRADLAWLSVGEDEYSAWQRHRDVPLTPVIVDHVKVQKTRIANPTLLAADVEPLVGKPLDTEAFHHTLRARYATGDYERLNYSLIEDQDGSTTLDVRAEDRAIAPNVLRFGMGLAGETEGDSTFNLYFGHTRRWVNEAGASGATASCSARTMVCARSSTSRLPPIRTTSWRPASVITIGRIRCTPPTETSLPSSAWQRRGPRSSTAARSATTAKSVWAWCPATTGSSATLATRISSTGPGSGSAA</sequence>
<keyword evidence="1 4" id="KW-0378">Hydrolase</keyword>
<dbReference type="PROSITE" id="PS51635">
    <property type="entry name" value="PNPLA"/>
    <property type="match status" value="1"/>
</dbReference>
<accession>A0A2U3THF8</accession>
<evidence type="ECO:0000256" key="3">
    <source>
        <dbReference type="ARBA" id="ARBA00023098"/>
    </source>
</evidence>
<feature type="short sequence motif" description="DGA/G" evidence="4">
    <location>
        <begin position="248"/>
        <end position="250"/>
    </location>
</feature>
<dbReference type="PANTHER" id="PTHR14226">
    <property type="entry name" value="NEUROPATHY TARGET ESTERASE/SWISS CHEESE D.MELANOGASTER"/>
    <property type="match status" value="1"/>
</dbReference>
<dbReference type="EMBL" id="CP028519">
    <property type="protein sequence ID" value="AVY92848.1"/>
    <property type="molecule type" value="Genomic_DNA"/>
</dbReference>
<reference evidence="7 8" key="1">
    <citation type="submission" date="2018-04" db="EMBL/GenBank/DDBJ databases">
        <title>Denitrifier Microvirgula.</title>
        <authorList>
            <person name="Anderson E."/>
            <person name="Jang J."/>
            <person name="Ishii S."/>
        </authorList>
    </citation>
    <scope>NUCLEOTIDE SEQUENCE [LARGE SCALE GENOMIC DNA]</scope>
    <source>
        <strain evidence="7 8">BE2.4</strain>
    </source>
</reference>
<dbReference type="InterPro" id="IPR016035">
    <property type="entry name" value="Acyl_Trfase/lysoPLipase"/>
</dbReference>
<dbReference type="SUPFAM" id="SSF52151">
    <property type="entry name" value="FabD/lysophospholipase-like"/>
    <property type="match status" value="1"/>
</dbReference>
<dbReference type="Pfam" id="PF01734">
    <property type="entry name" value="Patatin"/>
    <property type="match status" value="1"/>
</dbReference>
<evidence type="ECO:0000256" key="2">
    <source>
        <dbReference type="ARBA" id="ARBA00022963"/>
    </source>
</evidence>
<keyword evidence="8" id="KW-1185">Reference proteome</keyword>
<gene>
    <name evidence="7" type="ORF">DAI18_01415</name>
</gene>
<proteinExistence type="predicted"/>
<dbReference type="KEGG" id="maer:DAI18_01415"/>
<protein>
    <recommendedName>
        <fullName evidence="6">PNPLA domain-containing protein</fullName>
    </recommendedName>
</protein>
<dbReference type="InterPro" id="IPR002641">
    <property type="entry name" value="PNPLA_dom"/>
</dbReference>
<feature type="active site" description="Proton acceptor" evidence="4">
    <location>
        <position position="248"/>
    </location>
</feature>
<dbReference type="Gene3D" id="3.40.1090.10">
    <property type="entry name" value="Cytosolic phospholipase A2 catalytic domain"/>
    <property type="match status" value="2"/>
</dbReference>
<feature type="region of interest" description="Disordered" evidence="5">
    <location>
        <begin position="530"/>
        <end position="553"/>
    </location>
</feature>
<evidence type="ECO:0000256" key="5">
    <source>
        <dbReference type="SAM" id="MobiDB-lite"/>
    </source>
</evidence>
<dbReference type="InterPro" id="IPR050301">
    <property type="entry name" value="NTE"/>
</dbReference>
<feature type="domain" description="PNPLA" evidence="6">
    <location>
        <begin position="70"/>
        <end position="261"/>
    </location>
</feature>
<feature type="compositionally biased region" description="Polar residues" evidence="5">
    <location>
        <begin position="530"/>
        <end position="540"/>
    </location>
</feature>
<feature type="short sequence motif" description="GXGXXG" evidence="4">
    <location>
        <begin position="74"/>
        <end position="79"/>
    </location>
</feature>